<dbReference type="RefSeq" id="WP_190351409.1">
    <property type="nucleotide sequence ID" value="NZ_JACJPY010000040.1"/>
</dbReference>
<evidence type="ECO:0000256" key="2">
    <source>
        <dbReference type="ARBA" id="ARBA00009477"/>
    </source>
</evidence>
<dbReference type="GO" id="GO:0016020">
    <property type="term" value="C:membrane"/>
    <property type="evidence" value="ECO:0007669"/>
    <property type="project" value="InterPro"/>
</dbReference>
<dbReference type="GO" id="GO:0022857">
    <property type="term" value="F:transmembrane transporter activity"/>
    <property type="evidence" value="ECO:0007669"/>
    <property type="project" value="InterPro"/>
</dbReference>
<dbReference type="Gene3D" id="2.40.420.20">
    <property type="match status" value="1"/>
</dbReference>
<evidence type="ECO:0000259" key="8">
    <source>
        <dbReference type="Pfam" id="PF25967"/>
    </source>
</evidence>
<evidence type="ECO:0000256" key="5">
    <source>
        <dbReference type="SAM" id="Phobius"/>
    </source>
</evidence>
<dbReference type="Pfam" id="PF25954">
    <property type="entry name" value="Beta-barrel_RND_2"/>
    <property type="match status" value="1"/>
</dbReference>
<sequence>MQTAISPQKNQKEAPQSQKPRNRLWLTIVLVIALLGGSLIAFRIISASQQNLDTAGSKTELVESRSLPVKIRSSGSVVPIETVNLSPKQAGKLMELLVEQGARVTKGQVIARMDNANLIPQLYQAQANAAASEANLARLRNGNRPEDIAAASARVEAARGRLEAAKSRLALTQIRTSRFQNLQTEGAVSRDRFDEVITDNRSTEADVQAAEANLAEANRQLELLRNGSRPEDLAQAEAQLAQAIAAIRGIEVQLEDTIIRAPFAGIITQKYANAGAFVTPTTTASLTNSSTSTSIVAIANGLEIIAKVPEVDIAQIKIGQEVEIIADAFPSETFKGKVRLIAPEAIIEQNVTSFQVRVMLETGKDKLQSGMNTDLRFIGQMINNALVVPTVAIVTQEGKTGVLVADANGKSQFRPVTIGTTVDDQTQILSGVQVGDRVFVKQPDKKINP</sequence>
<dbReference type="InterPro" id="IPR050465">
    <property type="entry name" value="UPF0194_transport"/>
</dbReference>
<keyword evidence="5" id="KW-1133">Transmembrane helix</keyword>
<dbReference type="InterPro" id="IPR006143">
    <property type="entry name" value="RND_pump_MFP"/>
</dbReference>
<dbReference type="Gene3D" id="2.40.30.170">
    <property type="match status" value="1"/>
</dbReference>
<dbReference type="Proteomes" id="UP000631421">
    <property type="component" value="Unassembled WGS sequence"/>
</dbReference>
<dbReference type="Gene3D" id="2.40.50.100">
    <property type="match status" value="1"/>
</dbReference>
<comment type="similarity">
    <text evidence="2">Belongs to the membrane fusion protein (MFP) (TC 8.A.1) family.</text>
</comment>
<dbReference type="Gene3D" id="1.10.287.470">
    <property type="entry name" value="Helix hairpin bin"/>
    <property type="match status" value="1"/>
</dbReference>
<keyword evidence="5" id="KW-0812">Transmembrane</keyword>
<keyword evidence="5" id="KW-0472">Membrane</keyword>
<dbReference type="GO" id="GO:0030313">
    <property type="term" value="C:cell envelope"/>
    <property type="evidence" value="ECO:0007669"/>
    <property type="project" value="UniProtKB-SubCell"/>
</dbReference>
<reference evidence="9" key="1">
    <citation type="journal article" date="2015" name="ISME J.">
        <title>Draft Genome Sequence of Streptomyces incarnatus NRRL8089, which Produces the Nucleoside Antibiotic Sinefungin.</title>
        <authorList>
            <person name="Oshima K."/>
            <person name="Hattori M."/>
            <person name="Shimizu H."/>
            <person name="Fukuda K."/>
            <person name="Nemoto M."/>
            <person name="Inagaki K."/>
            <person name="Tamura T."/>
        </authorList>
    </citation>
    <scope>NUCLEOTIDE SEQUENCE</scope>
    <source>
        <strain evidence="9">FACHB-1277</strain>
    </source>
</reference>
<feature type="coiled-coil region" evidence="4">
    <location>
        <begin position="200"/>
        <end position="253"/>
    </location>
</feature>
<keyword evidence="10" id="KW-1185">Reference proteome</keyword>
<comment type="subcellular location">
    <subcellularLocation>
        <location evidence="1">Cell envelope</location>
    </subcellularLocation>
</comment>
<gene>
    <name evidence="9" type="ORF">H6F44_13100</name>
</gene>
<dbReference type="PANTHER" id="PTHR32347">
    <property type="entry name" value="EFFLUX SYSTEM COMPONENT YKNX-RELATED"/>
    <property type="match status" value="1"/>
</dbReference>
<dbReference type="SUPFAM" id="SSF111369">
    <property type="entry name" value="HlyD-like secretion proteins"/>
    <property type="match status" value="2"/>
</dbReference>
<dbReference type="InterPro" id="IPR058792">
    <property type="entry name" value="Beta-barrel_RND_2"/>
</dbReference>
<dbReference type="InterPro" id="IPR059052">
    <property type="entry name" value="HH_YbhG-like"/>
</dbReference>
<feature type="domain" description="YbhG-like alpha-helical hairpin" evidence="6">
    <location>
        <begin position="113"/>
        <end position="256"/>
    </location>
</feature>
<name>A0A926UUP5_9CYAN</name>
<accession>A0A926UUP5</accession>
<dbReference type="InterPro" id="IPR058627">
    <property type="entry name" value="MdtA-like_C"/>
</dbReference>
<dbReference type="NCBIfam" id="TIGR01730">
    <property type="entry name" value="RND_mfp"/>
    <property type="match status" value="1"/>
</dbReference>
<comment type="caution">
    <text evidence="9">The sequence shown here is derived from an EMBL/GenBank/DDBJ whole genome shotgun (WGS) entry which is preliminary data.</text>
</comment>
<organism evidence="9 10">
    <name type="scientific">Pseudanabaena cinerea FACHB-1277</name>
    <dbReference type="NCBI Taxonomy" id="2949581"/>
    <lineage>
        <taxon>Bacteria</taxon>
        <taxon>Bacillati</taxon>
        <taxon>Cyanobacteriota</taxon>
        <taxon>Cyanophyceae</taxon>
        <taxon>Pseudanabaenales</taxon>
        <taxon>Pseudanabaenaceae</taxon>
        <taxon>Pseudanabaena</taxon>
        <taxon>Pseudanabaena cinerea</taxon>
    </lineage>
</organism>
<dbReference type="PANTHER" id="PTHR32347:SF14">
    <property type="entry name" value="EFFLUX SYSTEM COMPONENT YKNX-RELATED"/>
    <property type="match status" value="1"/>
</dbReference>
<feature type="domain" description="Multidrug resistance protein MdtA-like C-terminal permuted SH3" evidence="8">
    <location>
        <begin position="384"/>
        <end position="442"/>
    </location>
</feature>
<evidence type="ECO:0000256" key="3">
    <source>
        <dbReference type="ARBA" id="ARBA00023054"/>
    </source>
</evidence>
<protein>
    <submittedName>
        <fullName evidence="9">Efflux RND transporter periplasmic adaptor subunit</fullName>
    </submittedName>
</protein>
<dbReference type="Pfam" id="PF25967">
    <property type="entry name" value="RND-MFP_C"/>
    <property type="match status" value="1"/>
</dbReference>
<keyword evidence="3 4" id="KW-0175">Coiled coil</keyword>
<feature type="domain" description="CusB-like beta-barrel" evidence="7">
    <location>
        <begin position="305"/>
        <end position="379"/>
    </location>
</feature>
<dbReference type="AlphaFoldDB" id="A0A926UUP5"/>
<reference evidence="9" key="2">
    <citation type="submission" date="2020-08" db="EMBL/GenBank/DDBJ databases">
        <authorList>
            <person name="Chen M."/>
            <person name="Teng W."/>
            <person name="Zhao L."/>
            <person name="Hu C."/>
            <person name="Zhou Y."/>
            <person name="Han B."/>
            <person name="Song L."/>
            <person name="Shu W."/>
        </authorList>
    </citation>
    <scope>NUCLEOTIDE SEQUENCE</scope>
    <source>
        <strain evidence="9">FACHB-1277</strain>
    </source>
</reference>
<evidence type="ECO:0000313" key="10">
    <source>
        <dbReference type="Proteomes" id="UP000631421"/>
    </source>
</evidence>
<evidence type="ECO:0000259" key="7">
    <source>
        <dbReference type="Pfam" id="PF25954"/>
    </source>
</evidence>
<dbReference type="EMBL" id="JACJPY010000040">
    <property type="protein sequence ID" value="MBD2151048.1"/>
    <property type="molecule type" value="Genomic_DNA"/>
</dbReference>
<dbReference type="PRINTS" id="PR01490">
    <property type="entry name" value="RTXTOXIND"/>
</dbReference>
<evidence type="ECO:0000259" key="6">
    <source>
        <dbReference type="Pfam" id="PF25881"/>
    </source>
</evidence>
<evidence type="ECO:0000313" key="9">
    <source>
        <dbReference type="EMBL" id="MBD2151048.1"/>
    </source>
</evidence>
<dbReference type="Pfam" id="PF25881">
    <property type="entry name" value="HH_YBHG"/>
    <property type="match status" value="1"/>
</dbReference>
<proteinExistence type="inferred from homology"/>
<evidence type="ECO:0000256" key="1">
    <source>
        <dbReference type="ARBA" id="ARBA00004196"/>
    </source>
</evidence>
<evidence type="ECO:0000256" key="4">
    <source>
        <dbReference type="SAM" id="Coils"/>
    </source>
</evidence>
<feature type="transmembrane region" description="Helical" evidence="5">
    <location>
        <begin position="24"/>
        <end position="45"/>
    </location>
</feature>